<feature type="transmembrane region" description="Helical" evidence="14">
    <location>
        <begin position="155"/>
        <end position="174"/>
    </location>
</feature>
<protein>
    <recommendedName>
        <fullName evidence="3">histidine kinase</fullName>
        <ecNumber evidence="3">2.7.13.3</ecNumber>
    </recommendedName>
</protein>
<evidence type="ECO:0000256" key="3">
    <source>
        <dbReference type="ARBA" id="ARBA00012438"/>
    </source>
</evidence>
<evidence type="ECO:0000256" key="6">
    <source>
        <dbReference type="ARBA" id="ARBA00022679"/>
    </source>
</evidence>
<comment type="catalytic activity">
    <reaction evidence="1">
        <text>ATP + protein L-histidine = ADP + protein N-phospho-L-histidine.</text>
        <dbReference type="EC" id="2.7.13.3"/>
    </reaction>
</comment>
<dbReference type="Pfam" id="PF07694">
    <property type="entry name" value="5TM-5TMR_LYT"/>
    <property type="match status" value="1"/>
</dbReference>
<evidence type="ECO:0000256" key="13">
    <source>
        <dbReference type="ARBA" id="ARBA00023136"/>
    </source>
</evidence>
<keyword evidence="5" id="KW-0597">Phosphoprotein</keyword>
<feature type="transmembrane region" description="Helical" evidence="14">
    <location>
        <begin position="186"/>
        <end position="209"/>
    </location>
</feature>
<evidence type="ECO:0000256" key="7">
    <source>
        <dbReference type="ARBA" id="ARBA00022692"/>
    </source>
</evidence>
<feature type="domain" description="Histidine kinase/HSP90-like ATPase" evidence="15">
    <location>
        <begin position="472"/>
        <end position="580"/>
    </location>
</feature>
<organism evidence="16 17">
    <name type="scientific">Ornithinibacillus xuwenensis</name>
    <dbReference type="NCBI Taxonomy" id="3144668"/>
    <lineage>
        <taxon>Bacteria</taxon>
        <taxon>Bacillati</taxon>
        <taxon>Bacillota</taxon>
        <taxon>Bacilli</taxon>
        <taxon>Bacillales</taxon>
        <taxon>Bacillaceae</taxon>
        <taxon>Ornithinibacillus</taxon>
    </lineage>
</organism>
<keyword evidence="13 14" id="KW-0472">Membrane</keyword>
<keyword evidence="10" id="KW-0067">ATP-binding</keyword>
<proteinExistence type="predicted"/>
<feature type="transmembrane region" description="Helical" evidence="14">
    <location>
        <begin position="82"/>
        <end position="110"/>
    </location>
</feature>
<dbReference type="EC" id="2.7.13.3" evidence="3"/>
<dbReference type="InterPro" id="IPR011620">
    <property type="entry name" value="Sig_transdc_His_kinase_LytS_TM"/>
</dbReference>
<dbReference type="RefSeq" id="WP_345825399.1">
    <property type="nucleotide sequence ID" value="NZ_JBDIML010000003.1"/>
</dbReference>
<feature type="transmembrane region" description="Helical" evidence="14">
    <location>
        <begin position="122"/>
        <end position="143"/>
    </location>
</feature>
<keyword evidence="6" id="KW-0808">Transferase</keyword>
<keyword evidence="16" id="KW-0675">Receptor</keyword>
<dbReference type="SUPFAM" id="SSF55874">
    <property type="entry name" value="ATPase domain of HSP90 chaperone/DNA topoisomerase II/histidine kinase"/>
    <property type="match status" value="1"/>
</dbReference>
<name>A0ABU9XI09_9BACI</name>
<evidence type="ECO:0000256" key="14">
    <source>
        <dbReference type="SAM" id="Phobius"/>
    </source>
</evidence>
<dbReference type="InterPro" id="IPR010559">
    <property type="entry name" value="Sig_transdc_His_kin_internal"/>
</dbReference>
<dbReference type="Proteomes" id="UP001444625">
    <property type="component" value="Unassembled WGS sequence"/>
</dbReference>
<evidence type="ECO:0000256" key="11">
    <source>
        <dbReference type="ARBA" id="ARBA00022989"/>
    </source>
</evidence>
<dbReference type="SMART" id="SM00387">
    <property type="entry name" value="HATPase_c"/>
    <property type="match status" value="1"/>
</dbReference>
<dbReference type="InterPro" id="IPR003594">
    <property type="entry name" value="HATPase_dom"/>
</dbReference>
<dbReference type="PANTHER" id="PTHR34220">
    <property type="entry name" value="SENSOR HISTIDINE KINASE YPDA"/>
    <property type="match status" value="1"/>
</dbReference>
<dbReference type="InterPro" id="IPR036890">
    <property type="entry name" value="HATPase_C_sf"/>
</dbReference>
<keyword evidence="7 14" id="KW-0812">Transmembrane</keyword>
<dbReference type="Gene3D" id="3.30.565.10">
    <property type="entry name" value="Histidine kinase-like ATPase, C-terminal domain"/>
    <property type="match status" value="1"/>
</dbReference>
<feature type="transmembrane region" description="Helical" evidence="14">
    <location>
        <begin position="42"/>
        <end position="62"/>
    </location>
</feature>
<gene>
    <name evidence="16" type="ORF">ABC228_12085</name>
</gene>
<dbReference type="Gene3D" id="3.30.450.40">
    <property type="match status" value="1"/>
</dbReference>
<dbReference type="InterPro" id="IPR050640">
    <property type="entry name" value="Bact_2-comp_sensor_kinase"/>
</dbReference>
<dbReference type="InterPro" id="IPR029016">
    <property type="entry name" value="GAF-like_dom_sf"/>
</dbReference>
<evidence type="ECO:0000256" key="4">
    <source>
        <dbReference type="ARBA" id="ARBA00022475"/>
    </source>
</evidence>
<dbReference type="EMBL" id="JBDIML010000003">
    <property type="protein sequence ID" value="MEN2767933.1"/>
    <property type="molecule type" value="Genomic_DNA"/>
</dbReference>
<dbReference type="Pfam" id="PF06580">
    <property type="entry name" value="His_kinase"/>
    <property type="match status" value="1"/>
</dbReference>
<feature type="transmembrane region" description="Helical" evidence="14">
    <location>
        <begin position="6"/>
        <end position="22"/>
    </location>
</feature>
<keyword evidence="9" id="KW-0418">Kinase</keyword>
<sequence>MRDLTIILFERLGLLLVVAFVMTRTPGFKSLLYREYSVKMSLLHAVVFGFFGVASTVTGIIITDDTSIIRTFVLLPVEDNQLIVSSSLVAIVIAGLLGGPIVGFGAGLIAGSHLMFVGGIGWLANGLVNPLTGWLAGMTARFFSNERVISPLKALFIGVFPPVLQMQLLLILYTGGDGLVTIVDQIGLPLVLSNSIAIAIFTAMIGIVLKEQENEAALATKQALTIAEEALPYLKKDSNQEVANGLANLLYERLKLAAVSVTNQLEVLAHIGLGDKHHQAGDRITIPLALETIHTKKIQVAYLKSDLHCQHENCPLEAAIIIPITEANDVTGLITFYFRKAQHISPVELMMAEGLGQFISNQLNVLTTEKLQDHIRDAELRNLQAQINPHFLFNTLQLIASLFREDPKNARHLTLQLASYMRFNLRLVSKSLVELEKEYEHVEAYTSIIQERFRGRLQIVMNKPEKLPRILLPPSTIQPLVENAIQHGLKDVTDKGKVEIKIETQAEDISISVRDNGCGFPKHILPIVSHKPLVGTPNGGTGIYNVNQRLVRLIGESARLQICNISSGGSEVKFTLPVPNEFVEKQVIG</sequence>
<evidence type="ECO:0000256" key="5">
    <source>
        <dbReference type="ARBA" id="ARBA00022553"/>
    </source>
</evidence>
<evidence type="ECO:0000256" key="1">
    <source>
        <dbReference type="ARBA" id="ARBA00000085"/>
    </source>
</evidence>
<evidence type="ECO:0000256" key="8">
    <source>
        <dbReference type="ARBA" id="ARBA00022741"/>
    </source>
</evidence>
<evidence type="ECO:0000256" key="2">
    <source>
        <dbReference type="ARBA" id="ARBA00004651"/>
    </source>
</evidence>
<reference evidence="16 17" key="1">
    <citation type="submission" date="2024-05" db="EMBL/GenBank/DDBJ databases">
        <authorList>
            <person name="Haq I."/>
            <person name="Ullah Z."/>
            <person name="Ahmad R."/>
            <person name="Li M."/>
            <person name="Tong Y."/>
        </authorList>
    </citation>
    <scope>NUCLEOTIDE SEQUENCE [LARGE SCALE GENOMIC DNA]</scope>
    <source>
        <strain evidence="16 17">16A2E</strain>
    </source>
</reference>
<dbReference type="Pfam" id="PF02518">
    <property type="entry name" value="HATPase_c"/>
    <property type="match status" value="1"/>
</dbReference>
<keyword evidence="12" id="KW-0902">Two-component regulatory system</keyword>
<keyword evidence="17" id="KW-1185">Reference proteome</keyword>
<keyword evidence="11 14" id="KW-1133">Transmembrane helix</keyword>
<comment type="subcellular location">
    <subcellularLocation>
        <location evidence="2">Cell membrane</location>
        <topology evidence="2">Multi-pass membrane protein</topology>
    </subcellularLocation>
</comment>
<evidence type="ECO:0000259" key="15">
    <source>
        <dbReference type="SMART" id="SM00387"/>
    </source>
</evidence>
<keyword evidence="4" id="KW-1003">Cell membrane</keyword>
<evidence type="ECO:0000256" key="10">
    <source>
        <dbReference type="ARBA" id="ARBA00022840"/>
    </source>
</evidence>
<evidence type="ECO:0000313" key="16">
    <source>
        <dbReference type="EMBL" id="MEN2767933.1"/>
    </source>
</evidence>
<keyword evidence="8" id="KW-0547">Nucleotide-binding</keyword>
<dbReference type="PANTHER" id="PTHR34220:SF7">
    <property type="entry name" value="SENSOR HISTIDINE KINASE YPDA"/>
    <property type="match status" value="1"/>
</dbReference>
<evidence type="ECO:0000313" key="17">
    <source>
        <dbReference type="Proteomes" id="UP001444625"/>
    </source>
</evidence>
<accession>A0ABU9XI09</accession>
<comment type="caution">
    <text evidence="16">The sequence shown here is derived from an EMBL/GenBank/DDBJ whole genome shotgun (WGS) entry which is preliminary data.</text>
</comment>
<evidence type="ECO:0000256" key="9">
    <source>
        <dbReference type="ARBA" id="ARBA00022777"/>
    </source>
</evidence>
<evidence type="ECO:0000256" key="12">
    <source>
        <dbReference type="ARBA" id="ARBA00023012"/>
    </source>
</evidence>